<protein>
    <submittedName>
        <fullName evidence="4">Acyltransferase family protein</fullName>
    </submittedName>
</protein>
<evidence type="ECO:0000256" key="1">
    <source>
        <dbReference type="SAM" id="Phobius"/>
    </source>
</evidence>
<feature type="domain" description="Acyltransferase 3" evidence="2">
    <location>
        <begin position="29"/>
        <end position="359"/>
    </location>
</feature>
<dbReference type="InterPro" id="IPR002656">
    <property type="entry name" value="Acyl_transf_3_dom"/>
</dbReference>
<accession>A0ABZ1B4Y4</accession>
<proteinExistence type="predicted"/>
<feature type="transmembrane region" description="Helical" evidence="1">
    <location>
        <begin position="375"/>
        <end position="396"/>
    </location>
</feature>
<feature type="transmembrane region" description="Helical" evidence="1">
    <location>
        <begin position="192"/>
        <end position="212"/>
    </location>
</feature>
<feature type="transmembrane region" description="Helical" evidence="1">
    <location>
        <begin position="218"/>
        <end position="241"/>
    </location>
</feature>
<evidence type="ECO:0000259" key="2">
    <source>
        <dbReference type="Pfam" id="PF01757"/>
    </source>
</evidence>
<keyword evidence="1" id="KW-0812">Transmembrane</keyword>
<dbReference type="Pfam" id="PF01757">
    <property type="entry name" value="Acyl_transf_3"/>
    <property type="match status" value="1"/>
</dbReference>
<evidence type="ECO:0000313" key="5">
    <source>
        <dbReference type="Proteomes" id="UP001324287"/>
    </source>
</evidence>
<feature type="transmembrane region" description="Helical" evidence="1">
    <location>
        <begin position="93"/>
        <end position="112"/>
    </location>
</feature>
<feature type="transmembrane region" description="Helical" evidence="1">
    <location>
        <begin position="248"/>
        <end position="268"/>
    </location>
</feature>
<dbReference type="Proteomes" id="UP001324287">
    <property type="component" value="Chromosome"/>
</dbReference>
<dbReference type="InterPro" id="IPR050879">
    <property type="entry name" value="Acyltransferase_3"/>
</dbReference>
<dbReference type="GO" id="GO:0016746">
    <property type="term" value="F:acyltransferase activity"/>
    <property type="evidence" value="ECO:0007669"/>
    <property type="project" value="UniProtKB-KW"/>
</dbReference>
<name>A0ABZ1B4Y4_9ACTN</name>
<feature type="transmembrane region" description="Helical" evidence="1">
    <location>
        <begin position="318"/>
        <end position="336"/>
    </location>
</feature>
<sequence length="587" mass="63138">MSRPVTVLAEPVADQLRASSPQPRARRPEIEGLRALAVALVVVYHVFSGRVSGGVDVFLTLTGFFLAVTLGERFARTDRFNPLRPVARSLSRLAPAAFVVLVVTVLAALWVAPQTRWREVVVHLISSVTFTENLRLVDESVSYAALNAATSPMQQFWSLSIQVQVLLAAPFVVAAVGLLLRATGLARHGRRVAILLVGAGTAASFAWALVAVRADQQAAYFATLPRLWELGAGALAGLLLVDRRPRGLVAAVLGWAGVLGLVACGAVLDGARTFPGWQAAWPVVCALLILFAADAGGRRGAHRLLSRPSLQWVGQRSYGIYLWHWPILVLSMVHTGGDRPSVLAGTAIIGSAVALAALTHRLAERPALDLLRSRRPAWAVALVIACAAPLVVAGAVTTTQLDRQLADFVPAADDPDYPGARAMLRPELMEQADEVEAVPPLSVIRDDWARISDSRCVREGGEDPDSPLQPFSCVRGSDDAERRIVLVGDSHVASWQQPMSEIADAHGWQFVSLINPGCNLSTQSEFRANRSLVEQCDAWRSGLVERIVDLDPDLVVALGTRIAKGSGRRCPRASWRRGSSSRPPASR</sequence>
<keyword evidence="4" id="KW-0012">Acyltransferase</keyword>
<dbReference type="PANTHER" id="PTHR23028:SF53">
    <property type="entry name" value="ACYL_TRANSF_3 DOMAIN-CONTAINING PROTEIN"/>
    <property type="match status" value="1"/>
</dbReference>
<feature type="transmembrane region" description="Helical" evidence="1">
    <location>
        <begin position="342"/>
        <end position="363"/>
    </location>
</feature>
<feature type="domain" description="SGNH" evidence="3">
    <location>
        <begin position="472"/>
        <end position="562"/>
    </location>
</feature>
<feature type="transmembrane region" description="Helical" evidence="1">
    <location>
        <begin position="280"/>
        <end position="297"/>
    </location>
</feature>
<organism evidence="4 5">
    <name type="scientific">Blastococcus brunescens</name>
    <dbReference type="NCBI Taxonomy" id="1564165"/>
    <lineage>
        <taxon>Bacteria</taxon>
        <taxon>Bacillati</taxon>
        <taxon>Actinomycetota</taxon>
        <taxon>Actinomycetes</taxon>
        <taxon>Geodermatophilales</taxon>
        <taxon>Geodermatophilaceae</taxon>
        <taxon>Blastococcus</taxon>
    </lineage>
</organism>
<feature type="transmembrane region" description="Helical" evidence="1">
    <location>
        <begin position="161"/>
        <end position="180"/>
    </location>
</feature>
<keyword evidence="1" id="KW-1133">Transmembrane helix</keyword>
<reference evidence="4 5" key="1">
    <citation type="submission" date="2023-12" db="EMBL/GenBank/DDBJ databases">
        <title>Blastococcus brunescens sp. nov., an actonobacterium isolated from sandstone collected in sahara desert.</title>
        <authorList>
            <person name="Gtari M."/>
            <person name="Ghodhbane F."/>
        </authorList>
    </citation>
    <scope>NUCLEOTIDE SEQUENCE [LARGE SCALE GENOMIC DNA]</scope>
    <source>
        <strain evidence="4 5">BMG 8361</strain>
    </source>
</reference>
<keyword evidence="5" id="KW-1185">Reference proteome</keyword>
<dbReference type="EMBL" id="CP141261">
    <property type="protein sequence ID" value="WRL65862.1"/>
    <property type="molecule type" value="Genomic_DNA"/>
</dbReference>
<dbReference type="Pfam" id="PF19040">
    <property type="entry name" value="SGNH"/>
    <property type="match status" value="1"/>
</dbReference>
<gene>
    <name evidence="4" type="ORF">U6N30_10035</name>
</gene>
<feature type="transmembrane region" description="Helical" evidence="1">
    <location>
        <begin position="53"/>
        <end position="72"/>
    </location>
</feature>
<evidence type="ECO:0000259" key="3">
    <source>
        <dbReference type="Pfam" id="PF19040"/>
    </source>
</evidence>
<evidence type="ECO:0000313" key="4">
    <source>
        <dbReference type="EMBL" id="WRL65862.1"/>
    </source>
</evidence>
<keyword evidence="4" id="KW-0808">Transferase</keyword>
<dbReference type="PANTHER" id="PTHR23028">
    <property type="entry name" value="ACETYLTRANSFERASE"/>
    <property type="match status" value="1"/>
</dbReference>
<keyword evidence="1" id="KW-0472">Membrane</keyword>
<dbReference type="InterPro" id="IPR043968">
    <property type="entry name" value="SGNH"/>
</dbReference>